<dbReference type="AlphaFoldDB" id="A0A195EFP6"/>
<dbReference type="Proteomes" id="UP000078492">
    <property type="component" value="Unassembled WGS sequence"/>
</dbReference>
<feature type="compositionally biased region" description="Basic and acidic residues" evidence="1">
    <location>
        <begin position="11"/>
        <end position="21"/>
    </location>
</feature>
<accession>A0A195EFP6</accession>
<evidence type="ECO:0000313" key="3">
    <source>
        <dbReference type="Proteomes" id="UP000078492"/>
    </source>
</evidence>
<reference evidence="2 3" key="1">
    <citation type="submission" date="2015-09" db="EMBL/GenBank/DDBJ databases">
        <title>Trachymyrmex cornetzi WGS genome.</title>
        <authorList>
            <person name="Nygaard S."/>
            <person name="Hu H."/>
            <person name="Boomsma J."/>
            <person name="Zhang G."/>
        </authorList>
    </citation>
    <scope>NUCLEOTIDE SEQUENCE [LARGE SCALE GENOMIC DNA]</scope>
    <source>
        <strain evidence="2">Tcor2-1</strain>
        <tissue evidence="2">Whole body</tissue>
    </source>
</reference>
<dbReference type="EMBL" id="KQ978957">
    <property type="protein sequence ID" value="KYN27095.1"/>
    <property type="molecule type" value="Genomic_DNA"/>
</dbReference>
<evidence type="ECO:0000313" key="2">
    <source>
        <dbReference type="EMBL" id="KYN27095.1"/>
    </source>
</evidence>
<organism evidence="2 3">
    <name type="scientific">Trachymyrmex cornetzi</name>
    <dbReference type="NCBI Taxonomy" id="471704"/>
    <lineage>
        <taxon>Eukaryota</taxon>
        <taxon>Metazoa</taxon>
        <taxon>Ecdysozoa</taxon>
        <taxon>Arthropoda</taxon>
        <taxon>Hexapoda</taxon>
        <taxon>Insecta</taxon>
        <taxon>Pterygota</taxon>
        <taxon>Neoptera</taxon>
        <taxon>Endopterygota</taxon>
        <taxon>Hymenoptera</taxon>
        <taxon>Apocrita</taxon>
        <taxon>Aculeata</taxon>
        <taxon>Formicoidea</taxon>
        <taxon>Formicidae</taxon>
        <taxon>Myrmicinae</taxon>
        <taxon>Trachymyrmex</taxon>
    </lineage>
</organism>
<keyword evidence="3" id="KW-1185">Reference proteome</keyword>
<evidence type="ECO:0000256" key="1">
    <source>
        <dbReference type="SAM" id="MobiDB-lite"/>
    </source>
</evidence>
<gene>
    <name evidence="2" type="ORF">ALC57_03438</name>
</gene>
<feature type="region of interest" description="Disordered" evidence="1">
    <location>
        <begin position="1"/>
        <end position="23"/>
    </location>
</feature>
<feature type="compositionally biased region" description="Polar residues" evidence="1">
    <location>
        <begin position="1"/>
        <end position="10"/>
    </location>
</feature>
<name>A0A195EFP6_9HYME</name>
<protein>
    <submittedName>
        <fullName evidence="2">Uncharacterized protein</fullName>
    </submittedName>
</protein>
<sequence length="295" mass="33266">MRFTSPSRVDSTTKRERRCHDATSVARTTPGQWGYLPPTPKPLEGVQQSRRSSLCSFHCAHVVVGGLVGAIPPSSPSSSCRCTLEGSKVEKMYIFLSSWQDLKEPVLPISDLFTTQLVLHILQRHKFHVYSKILQILSALFTPFNRNQSICCAMILNKKEDIAKQPATAGRYLYAKCNARQPPIENPPRIILLNGIPSFTSLSIHSDTFSHMELIDSNPQFGSCDRFRDCFVLQVFCFISILRIVKYVIRSSLLKAITSYPVDDANITRCLRQMAIYAIASWGVMMLHKVKQHSC</sequence>
<proteinExistence type="predicted"/>